<evidence type="ECO:0000256" key="2">
    <source>
        <dbReference type="ARBA" id="ARBA00010992"/>
    </source>
</evidence>
<dbReference type="PRINTS" id="PR00171">
    <property type="entry name" value="SUGRTRNSPORT"/>
</dbReference>
<proteinExistence type="inferred from homology"/>
<comment type="subcellular location">
    <subcellularLocation>
        <location evidence="1">Membrane</location>
        <topology evidence="1">Multi-pass membrane protein</topology>
    </subcellularLocation>
</comment>
<evidence type="ECO:0000313" key="13">
    <source>
        <dbReference type="Proteomes" id="UP000629468"/>
    </source>
</evidence>
<dbReference type="Pfam" id="PF00083">
    <property type="entry name" value="Sugar_tr"/>
    <property type="match status" value="1"/>
</dbReference>
<evidence type="ECO:0000256" key="5">
    <source>
        <dbReference type="ARBA" id="ARBA00022989"/>
    </source>
</evidence>
<evidence type="ECO:0000256" key="4">
    <source>
        <dbReference type="ARBA" id="ARBA00022692"/>
    </source>
</evidence>
<dbReference type="FunFam" id="1.20.1250.20:FF:000119">
    <property type="entry name" value="MFS monosaccharide transporter, putative"/>
    <property type="match status" value="1"/>
</dbReference>
<feature type="transmembrane region" description="Helical" evidence="10">
    <location>
        <begin position="307"/>
        <end position="328"/>
    </location>
</feature>
<dbReference type="AlphaFoldDB" id="A0A8H7FBB5"/>
<dbReference type="PROSITE" id="PS50850">
    <property type="entry name" value="MFS"/>
    <property type="match status" value="1"/>
</dbReference>
<dbReference type="GO" id="GO:0005351">
    <property type="term" value="F:carbohydrate:proton symporter activity"/>
    <property type="evidence" value="ECO:0007669"/>
    <property type="project" value="TreeGrafter"/>
</dbReference>
<keyword evidence="5 10" id="KW-1133">Transmembrane helix</keyword>
<name>A0A8H7FBB5_AGABI</name>
<dbReference type="NCBIfam" id="TIGR00879">
    <property type="entry name" value="SP"/>
    <property type="match status" value="1"/>
</dbReference>
<dbReference type="SUPFAM" id="SSF103473">
    <property type="entry name" value="MFS general substrate transporter"/>
    <property type="match status" value="1"/>
</dbReference>
<dbReference type="EMBL" id="JABXXO010000001">
    <property type="protein sequence ID" value="KAF7784594.1"/>
    <property type="molecule type" value="Genomic_DNA"/>
</dbReference>
<dbReference type="PANTHER" id="PTHR48022:SF73">
    <property type="entry name" value="METABOLITE TRANSPORT PROTEIN YDL199C-RELATED"/>
    <property type="match status" value="1"/>
</dbReference>
<dbReference type="Proteomes" id="UP000629468">
    <property type="component" value="Unassembled WGS sequence"/>
</dbReference>
<feature type="transmembrane region" description="Helical" evidence="10">
    <location>
        <begin position="363"/>
        <end position="388"/>
    </location>
</feature>
<accession>A0A8H7FBB5</accession>
<evidence type="ECO:0000256" key="7">
    <source>
        <dbReference type="ARBA" id="ARBA00049119"/>
    </source>
</evidence>
<evidence type="ECO:0000256" key="9">
    <source>
        <dbReference type="SAM" id="MobiDB-lite"/>
    </source>
</evidence>
<evidence type="ECO:0000256" key="3">
    <source>
        <dbReference type="ARBA" id="ARBA00022448"/>
    </source>
</evidence>
<reference evidence="12 13" key="1">
    <citation type="journal article" name="Sci. Rep.">
        <title>Telomere-to-telomere assembled and centromere annotated genomes of the two main subspecies of the button mushroom Agaricus bisporus reveal especially polymorphic chromosome ends.</title>
        <authorList>
            <person name="Sonnenberg A.S.M."/>
            <person name="Sedaghat-Telgerd N."/>
            <person name="Lavrijssen B."/>
            <person name="Ohm R.A."/>
            <person name="Hendrickx P.M."/>
            <person name="Scholtmeijer K."/>
            <person name="Baars J.J.P."/>
            <person name="van Peer A."/>
        </authorList>
    </citation>
    <scope>NUCLEOTIDE SEQUENCE [LARGE SCALE GENOMIC DNA]</scope>
    <source>
        <strain evidence="12 13">H119_p4</strain>
    </source>
</reference>
<dbReference type="InterPro" id="IPR036259">
    <property type="entry name" value="MFS_trans_sf"/>
</dbReference>
<evidence type="ECO:0000259" key="11">
    <source>
        <dbReference type="PROSITE" id="PS50850"/>
    </source>
</evidence>
<dbReference type="InterPro" id="IPR003663">
    <property type="entry name" value="Sugar/inositol_transpt"/>
</dbReference>
<organism evidence="12 13">
    <name type="scientific">Agaricus bisporus var. burnettii</name>
    <dbReference type="NCBI Taxonomy" id="192524"/>
    <lineage>
        <taxon>Eukaryota</taxon>
        <taxon>Fungi</taxon>
        <taxon>Dikarya</taxon>
        <taxon>Basidiomycota</taxon>
        <taxon>Agaricomycotina</taxon>
        <taxon>Agaricomycetes</taxon>
        <taxon>Agaricomycetidae</taxon>
        <taxon>Agaricales</taxon>
        <taxon>Agaricineae</taxon>
        <taxon>Agaricaceae</taxon>
        <taxon>Agaricus</taxon>
    </lineage>
</organism>
<keyword evidence="3 8" id="KW-0813">Transport</keyword>
<evidence type="ECO:0000313" key="12">
    <source>
        <dbReference type="EMBL" id="KAF7784594.1"/>
    </source>
</evidence>
<dbReference type="InterPro" id="IPR005828">
    <property type="entry name" value="MFS_sugar_transport-like"/>
</dbReference>
<feature type="transmembrane region" description="Helical" evidence="10">
    <location>
        <begin position="270"/>
        <end position="292"/>
    </location>
</feature>
<dbReference type="Gene3D" id="1.20.1250.20">
    <property type="entry name" value="MFS general substrate transporter like domains"/>
    <property type="match status" value="2"/>
</dbReference>
<dbReference type="PANTHER" id="PTHR48022">
    <property type="entry name" value="PLASTIDIC GLUCOSE TRANSPORTER 4"/>
    <property type="match status" value="1"/>
</dbReference>
<feature type="region of interest" description="Disordered" evidence="9">
    <location>
        <begin position="492"/>
        <end position="519"/>
    </location>
</feature>
<evidence type="ECO:0000256" key="1">
    <source>
        <dbReference type="ARBA" id="ARBA00004141"/>
    </source>
</evidence>
<feature type="transmembrane region" description="Helical" evidence="10">
    <location>
        <begin position="335"/>
        <end position="357"/>
    </location>
</feature>
<dbReference type="SMR" id="A0A8H7FBB5"/>
<dbReference type="InterPro" id="IPR050360">
    <property type="entry name" value="MFS_Sugar_Transporters"/>
</dbReference>
<dbReference type="OMA" id="GVFVYYM"/>
<feature type="transmembrane region" description="Helical" evidence="10">
    <location>
        <begin position="20"/>
        <end position="37"/>
    </location>
</feature>
<feature type="transmembrane region" description="Helical" evidence="10">
    <location>
        <begin position="94"/>
        <end position="112"/>
    </location>
</feature>
<comment type="caution">
    <text evidence="12">The sequence shown here is derived from an EMBL/GenBank/DDBJ whole genome shotgun (WGS) entry which is preliminary data.</text>
</comment>
<feature type="domain" description="Major facilitator superfamily (MFS) profile" evidence="11">
    <location>
        <begin position="24"/>
        <end position="454"/>
    </location>
</feature>
<dbReference type="InterPro" id="IPR020846">
    <property type="entry name" value="MFS_dom"/>
</dbReference>
<evidence type="ECO:0000256" key="10">
    <source>
        <dbReference type="SAM" id="Phobius"/>
    </source>
</evidence>
<keyword evidence="4 10" id="KW-0812">Transmembrane</keyword>
<evidence type="ECO:0000256" key="8">
    <source>
        <dbReference type="RuleBase" id="RU003346"/>
    </source>
</evidence>
<evidence type="ECO:0000256" key="6">
    <source>
        <dbReference type="ARBA" id="ARBA00023136"/>
    </source>
</evidence>
<feature type="transmembrane region" description="Helical" evidence="10">
    <location>
        <begin position="431"/>
        <end position="450"/>
    </location>
</feature>
<sequence>MIPEPPTTTPSRRWLVGQPLLYAMSVFASIGVFLFGYDQGVMSGIITGPYFKSYFNQPKSLEVGTMVAVLEIGAFVTSLAAGRIGDVIGRKRTLFYGAVVFTIGGAIQTLSVGFWSMVLGRIVSGCGVGLLSCIVPIYQSEISPPNHRGALACMEFTGNIIGYSSSVWIDYFCSYIESNLSWQIPLFIQCVIGIILAVGSLLMPESPRWLIDTDKEEEGMRVIADLHGGDPNNPVALAEFQEIKDKVLEDRQSGEARSYIMMWRKYKRRVLLAMSSQAFAQLNGINVISYYAPRVFEQAGWIGRDAILMTGINSIIYVLSTLPPWVLVDRWGRRAILMSGAVIMSIALGLTGYWLYIDVPATPNAVVICVIVFNAAFGYSWGPIPWLYPPEIMPLSVRAKGVSLSTATNWAFNWIVGELTPTLQELIEWRLYPMHGFFCVCSFILVYFLYPETKGVPLEEMDAVFGEDARQEMLENEDTPLPSERASLVEHGPPAPTTYQAIHAPPPREQSGENMSREGWFSRLLRGRKRRDYEAVSTGD</sequence>
<feature type="transmembrane region" description="Helical" evidence="10">
    <location>
        <begin position="181"/>
        <end position="202"/>
    </location>
</feature>
<dbReference type="GO" id="GO:0016020">
    <property type="term" value="C:membrane"/>
    <property type="evidence" value="ECO:0007669"/>
    <property type="project" value="UniProtKB-SubCell"/>
</dbReference>
<comment type="catalytic activity">
    <reaction evidence="7">
        <text>myo-inositol(out) + H(+)(out) = myo-inositol(in) + H(+)(in)</text>
        <dbReference type="Rhea" id="RHEA:60364"/>
        <dbReference type="ChEBI" id="CHEBI:15378"/>
        <dbReference type="ChEBI" id="CHEBI:17268"/>
    </reaction>
</comment>
<keyword evidence="6 10" id="KW-0472">Membrane</keyword>
<gene>
    <name evidence="12" type="ORF">Agabi119p4_759</name>
</gene>
<comment type="similarity">
    <text evidence="2 8">Belongs to the major facilitator superfamily. Sugar transporter (TC 2.A.1.1) family.</text>
</comment>
<protein>
    <recommendedName>
        <fullName evidence="11">Major facilitator superfamily (MFS) profile domain-containing protein</fullName>
    </recommendedName>
</protein>